<name>A0A2S0P9Y1_9NEIS</name>
<evidence type="ECO:0000313" key="4">
    <source>
        <dbReference type="EMBL" id="AVY94188.1"/>
    </source>
</evidence>
<dbReference type="OrthoDB" id="5292888at2"/>
<accession>A0A2S0P9Y1</accession>
<dbReference type="Pfam" id="PF00583">
    <property type="entry name" value="Acetyltransf_1"/>
    <property type="match status" value="1"/>
</dbReference>
<dbReference type="InterPro" id="IPR000182">
    <property type="entry name" value="GNAT_dom"/>
</dbReference>
<dbReference type="Gene3D" id="3.40.630.30">
    <property type="match status" value="1"/>
</dbReference>
<protein>
    <submittedName>
        <fullName evidence="4">N-acetyltransferase</fullName>
    </submittedName>
</protein>
<dbReference type="CDD" id="cd04301">
    <property type="entry name" value="NAT_SF"/>
    <property type="match status" value="1"/>
</dbReference>
<dbReference type="GO" id="GO:0016747">
    <property type="term" value="F:acyltransferase activity, transferring groups other than amino-acyl groups"/>
    <property type="evidence" value="ECO:0007669"/>
    <property type="project" value="InterPro"/>
</dbReference>
<keyword evidence="1 4" id="KW-0808">Transferase</keyword>
<dbReference type="PANTHER" id="PTHR43877">
    <property type="entry name" value="AMINOALKYLPHOSPHONATE N-ACETYLTRANSFERASE-RELATED-RELATED"/>
    <property type="match status" value="1"/>
</dbReference>
<dbReference type="RefSeq" id="WP_107889248.1">
    <property type="nucleotide sequence ID" value="NZ_CP028519.1"/>
</dbReference>
<evidence type="ECO:0000313" key="5">
    <source>
        <dbReference type="Proteomes" id="UP000244173"/>
    </source>
</evidence>
<dbReference type="Proteomes" id="UP000244173">
    <property type="component" value="Chromosome"/>
</dbReference>
<dbReference type="InterPro" id="IPR016181">
    <property type="entry name" value="Acyl_CoA_acyltransferase"/>
</dbReference>
<dbReference type="STRING" id="1122240.GCA_000620105_02569"/>
<sequence length="187" mass="20342">MRCADLHLRAAVAADAAAIARIHTESWQLDYRDILKHAYLDDEAPAERLALWLSRMGGDAPPRVLLAESADGVVLGFVCVFPDVDSRFGALLDNLHVAPAARGRGIGRRLLAEACRELRTYGQSGGMHLWVYAANRSASGFFRRYGGSEVTRETIVTPDGGTTISLCYHWPNLDMLAADTGARDSGK</sequence>
<dbReference type="InterPro" id="IPR050832">
    <property type="entry name" value="Bact_Acetyltransf"/>
</dbReference>
<keyword evidence="5" id="KW-1185">Reference proteome</keyword>
<evidence type="ECO:0000256" key="1">
    <source>
        <dbReference type="ARBA" id="ARBA00022679"/>
    </source>
</evidence>
<reference evidence="4 5" key="1">
    <citation type="submission" date="2018-04" db="EMBL/GenBank/DDBJ databases">
        <title>Denitrifier Microvirgula.</title>
        <authorList>
            <person name="Anderson E."/>
            <person name="Jang J."/>
            <person name="Ishii S."/>
        </authorList>
    </citation>
    <scope>NUCLEOTIDE SEQUENCE [LARGE SCALE GENOMIC DNA]</scope>
    <source>
        <strain evidence="4 5">BE2.4</strain>
    </source>
</reference>
<feature type="domain" description="N-acetyltransferase" evidence="3">
    <location>
        <begin position="6"/>
        <end position="171"/>
    </location>
</feature>
<evidence type="ECO:0000259" key="3">
    <source>
        <dbReference type="PROSITE" id="PS51186"/>
    </source>
</evidence>
<evidence type="ECO:0000256" key="2">
    <source>
        <dbReference type="ARBA" id="ARBA00023315"/>
    </source>
</evidence>
<dbReference type="PROSITE" id="PS51186">
    <property type="entry name" value="GNAT"/>
    <property type="match status" value="1"/>
</dbReference>
<dbReference type="EMBL" id="CP028519">
    <property type="protein sequence ID" value="AVY94188.1"/>
    <property type="molecule type" value="Genomic_DNA"/>
</dbReference>
<keyword evidence="2" id="KW-0012">Acyltransferase</keyword>
<dbReference type="SUPFAM" id="SSF55729">
    <property type="entry name" value="Acyl-CoA N-acyltransferases (Nat)"/>
    <property type="match status" value="1"/>
</dbReference>
<organism evidence="4 5">
    <name type="scientific">Microvirgula aerodenitrificans</name>
    <dbReference type="NCBI Taxonomy" id="57480"/>
    <lineage>
        <taxon>Bacteria</taxon>
        <taxon>Pseudomonadati</taxon>
        <taxon>Pseudomonadota</taxon>
        <taxon>Betaproteobacteria</taxon>
        <taxon>Neisseriales</taxon>
        <taxon>Aquaspirillaceae</taxon>
        <taxon>Microvirgula</taxon>
    </lineage>
</organism>
<proteinExistence type="predicted"/>
<dbReference type="KEGG" id="maer:DAI18_09140"/>
<dbReference type="AlphaFoldDB" id="A0A2S0P9Y1"/>
<gene>
    <name evidence="4" type="ORF">DAI18_09140</name>
</gene>